<evidence type="ECO:0000313" key="2">
    <source>
        <dbReference type="Proteomes" id="UP000821865"/>
    </source>
</evidence>
<sequence length="372" mass="41058">MAAVEKCVLDNPFRPASTSNGDASPGPCVVGDGCFGIPALSNGVDGESSRQQRAGTVQRGFKRPLPAWDFCCGNCDQGFASQAELSVHCAEHVSCPRDDCDFAASPAVVALHEKLQHDSTFIRRTASVGTDEDLEEWRRQRRLRYPTLRNIEAKKAAEAERQARHEIIRDDARGRRRQRNNKRRQRARRRASPHSRTPRPQQPPCQRAPSPVKEELSPCEDLQDKPPPDQITDSDSDSEQRSAKAADPPASPPLVSGALASLMACYNSGSDDDEPPSEEPLGQPMQREAAPQEQPPPPTEVVSAKPAGPVARGKTTPPPRKTCWPPRRKLTLLERLLAPEVRHERNVILQCVHYVVDNDFFGQAGPKKDMSD</sequence>
<organism evidence="1 2">
    <name type="scientific">Dermacentor silvarum</name>
    <name type="common">Tick</name>
    <dbReference type="NCBI Taxonomy" id="543639"/>
    <lineage>
        <taxon>Eukaryota</taxon>
        <taxon>Metazoa</taxon>
        <taxon>Ecdysozoa</taxon>
        <taxon>Arthropoda</taxon>
        <taxon>Chelicerata</taxon>
        <taxon>Arachnida</taxon>
        <taxon>Acari</taxon>
        <taxon>Parasitiformes</taxon>
        <taxon>Ixodida</taxon>
        <taxon>Ixodoidea</taxon>
        <taxon>Ixodidae</taxon>
        <taxon>Rhipicephalinae</taxon>
        <taxon>Dermacentor</taxon>
    </lineage>
</organism>
<dbReference type="Proteomes" id="UP000821865">
    <property type="component" value="Chromosome 10"/>
</dbReference>
<evidence type="ECO:0000313" key="1">
    <source>
        <dbReference type="EMBL" id="KAH7973813.1"/>
    </source>
</evidence>
<protein>
    <submittedName>
        <fullName evidence="1">Uncharacterized protein</fullName>
    </submittedName>
</protein>
<comment type="caution">
    <text evidence="1">The sequence shown here is derived from an EMBL/GenBank/DDBJ whole genome shotgun (WGS) entry which is preliminary data.</text>
</comment>
<proteinExistence type="predicted"/>
<reference evidence="1" key="1">
    <citation type="submission" date="2020-05" db="EMBL/GenBank/DDBJ databases">
        <title>Large-scale comparative analyses of tick genomes elucidate their genetic diversity and vector capacities.</title>
        <authorList>
            <person name="Jia N."/>
            <person name="Wang J."/>
            <person name="Shi W."/>
            <person name="Du L."/>
            <person name="Sun Y."/>
            <person name="Zhan W."/>
            <person name="Jiang J."/>
            <person name="Wang Q."/>
            <person name="Zhang B."/>
            <person name="Ji P."/>
            <person name="Sakyi L.B."/>
            <person name="Cui X."/>
            <person name="Yuan T."/>
            <person name="Jiang B."/>
            <person name="Yang W."/>
            <person name="Lam T.T.-Y."/>
            <person name="Chang Q."/>
            <person name="Ding S."/>
            <person name="Wang X."/>
            <person name="Zhu J."/>
            <person name="Ruan X."/>
            <person name="Zhao L."/>
            <person name="Wei J."/>
            <person name="Que T."/>
            <person name="Du C."/>
            <person name="Cheng J."/>
            <person name="Dai P."/>
            <person name="Han X."/>
            <person name="Huang E."/>
            <person name="Gao Y."/>
            <person name="Liu J."/>
            <person name="Shao H."/>
            <person name="Ye R."/>
            <person name="Li L."/>
            <person name="Wei W."/>
            <person name="Wang X."/>
            <person name="Wang C."/>
            <person name="Yang T."/>
            <person name="Huo Q."/>
            <person name="Li W."/>
            <person name="Guo W."/>
            <person name="Chen H."/>
            <person name="Zhou L."/>
            <person name="Ni X."/>
            <person name="Tian J."/>
            <person name="Zhou Y."/>
            <person name="Sheng Y."/>
            <person name="Liu T."/>
            <person name="Pan Y."/>
            <person name="Xia L."/>
            <person name="Li J."/>
            <person name="Zhao F."/>
            <person name="Cao W."/>
        </authorList>
    </citation>
    <scope>NUCLEOTIDE SEQUENCE</scope>
    <source>
        <strain evidence="1">Dsil-2018</strain>
    </source>
</reference>
<name>A0ACB8DN75_DERSI</name>
<accession>A0ACB8DN75</accession>
<gene>
    <name evidence="1" type="ORF">HPB49_005324</name>
</gene>
<dbReference type="EMBL" id="CM023479">
    <property type="protein sequence ID" value="KAH7973813.1"/>
    <property type="molecule type" value="Genomic_DNA"/>
</dbReference>
<keyword evidence="2" id="KW-1185">Reference proteome</keyword>